<dbReference type="SUPFAM" id="SSF81324">
    <property type="entry name" value="Voltage-gated potassium channels"/>
    <property type="match status" value="1"/>
</dbReference>
<dbReference type="Pfam" id="PF13499">
    <property type="entry name" value="EF-hand_7"/>
    <property type="match status" value="1"/>
</dbReference>
<feature type="transmembrane region" description="Helical" evidence="14">
    <location>
        <begin position="118"/>
        <end position="140"/>
    </location>
</feature>
<evidence type="ECO:0000256" key="10">
    <source>
        <dbReference type="ARBA" id="ARBA00022989"/>
    </source>
</evidence>
<reference evidence="17" key="1">
    <citation type="journal article" date="2015" name="PLoS Genet.">
        <title>Genome Sequence and Transcriptome Analyses of Chrysochromulina tobin: Metabolic Tools for Enhanced Algal Fitness in the Prominent Order Prymnesiales (Haptophyceae).</title>
        <authorList>
            <person name="Hovde B.T."/>
            <person name="Deodato C.R."/>
            <person name="Hunsperger H.M."/>
            <person name="Ryken S.A."/>
            <person name="Yost W."/>
            <person name="Jha R.K."/>
            <person name="Patterson J."/>
            <person name="Monnat R.J. Jr."/>
            <person name="Barlow S.B."/>
            <person name="Starkenburg S.R."/>
            <person name="Cattolico R.A."/>
        </authorList>
    </citation>
    <scope>NUCLEOTIDE SEQUENCE</scope>
    <source>
        <strain evidence="17">CCMP291</strain>
    </source>
</reference>
<gene>
    <name evidence="16" type="ORF">Ctob_005297</name>
</gene>
<dbReference type="PANTHER" id="PTHR11537">
    <property type="entry name" value="VOLTAGE-GATED POTASSIUM CHANNEL"/>
    <property type="match status" value="1"/>
</dbReference>
<feature type="transmembrane region" description="Helical" evidence="14">
    <location>
        <begin position="181"/>
        <end position="200"/>
    </location>
</feature>
<dbReference type="PROSITE" id="PS00018">
    <property type="entry name" value="EF_HAND_1"/>
    <property type="match status" value="2"/>
</dbReference>
<keyword evidence="7" id="KW-0106">Calcium</keyword>
<dbReference type="InterPro" id="IPR028325">
    <property type="entry name" value="VG_K_chnl"/>
</dbReference>
<dbReference type="InterPro" id="IPR027359">
    <property type="entry name" value="Volt_channel_dom_sf"/>
</dbReference>
<dbReference type="Gene3D" id="1.20.120.350">
    <property type="entry name" value="Voltage-gated potassium channels. Chain C"/>
    <property type="match status" value="1"/>
</dbReference>
<evidence type="ECO:0000256" key="1">
    <source>
        <dbReference type="ARBA" id="ARBA00004141"/>
    </source>
</evidence>
<protein>
    <submittedName>
        <fullName evidence="16">Calmodulin</fullName>
    </submittedName>
</protein>
<evidence type="ECO:0000256" key="5">
    <source>
        <dbReference type="ARBA" id="ARBA00022737"/>
    </source>
</evidence>
<evidence type="ECO:0000256" key="4">
    <source>
        <dbReference type="ARBA" id="ARBA00022692"/>
    </source>
</evidence>
<evidence type="ECO:0000313" key="17">
    <source>
        <dbReference type="Proteomes" id="UP000037460"/>
    </source>
</evidence>
<keyword evidence="13" id="KW-0407">Ion channel</keyword>
<name>A0A0M0JKV6_9EUKA</name>
<keyword evidence="11" id="KW-0406">Ion transport</keyword>
<dbReference type="Gene3D" id="1.10.238.10">
    <property type="entry name" value="EF-hand"/>
    <property type="match status" value="1"/>
</dbReference>
<accession>A0A0M0JKV6</accession>
<evidence type="ECO:0000256" key="6">
    <source>
        <dbReference type="ARBA" id="ARBA00022826"/>
    </source>
</evidence>
<evidence type="ECO:0000256" key="14">
    <source>
        <dbReference type="SAM" id="Phobius"/>
    </source>
</evidence>
<comment type="subcellular location">
    <subcellularLocation>
        <location evidence="1">Membrane</location>
        <topology evidence="1">Multi-pass membrane protein</topology>
    </subcellularLocation>
</comment>
<organism evidence="16 17">
    <name type="scientific">Chrysochromulina tobinii</name>
    <dbReference type="NCBI Taxonomy" id="1460289"/>
    <lineage>
        <taxon>Eukaryota</taxon>
        <taxon>Haptista</taxon>
        <taxon>Haptophyta</taxon>
        <taxon>Prymnesiophyceae</taxon>
        <taxon>Prymnesiales</taxon>
        <taxon>Chrysochromulinaceae</taxon>
        <taxon>Chrysochromulina</taxon>
    </lineage>
</organism>
<keyword evidence="6" id="KW-0631">Potassium channel</keyword>
<dbReference type="CDD" id="cd00051">
    <property type="entry name" value="EFh"/>
    <property type="match status" value="1"/>
</dbReference>
<dbReference type="PROSITE" id="PS50222">
    <property type="entry name" value="EF_HAND_2"/>
    <property type="match status" value="2"/>
</dbReference>
<evidence type="ECO:0000259" key="15">
    <source>
        <dbReference type="PROSITE" id="PS50222"/>
    </source>
</evidence>
<dbReference type="InterPro" id="IPR018247">
    <property type="entry name" value="EF_Hand_1_Ca_BS"/>
</dbReference>
<sequence length="260" mass="29143">MDQYKQEYMKIFAAFDKDGSGTISTKELGDVMNTLGQTLSAKELDAIVREVDSDDSGQIDFDEFCTCMAKAKEKAGGDSSVIKRWSVAEAAGTKQRLSKTLDPRQRLRKALNAPKSSYAASALGIFIIATIIVSVFSFFLTTVPSFERSESLYALEVACGIIFTIELALRTYVATLDLRNMLLFNPMYWIDVATIIPFYIDIFMAGGSRSSDGLLVLELLELLRLARIFKLLKHYSGWRVLLIALENSYRALMVYSWSVR</sequence>
<keyword evidence="4 14" id="KW-0812">Transmembrane</keyword>
<evidence type="ECO:0000256" key="3">
    <source>
        <dbReference type="ARBA" id="ARBA00022538"/>
    </source>
</evidence>
<dbReference type="GO" id="GO:0001508">
    <property type="term" value="P:action potential"/>
    <property type="evidence" value="ECO:0007669"/>
    <property type="project" value="TreeGrafter"/>
</dbReference>
<dbReference type="GO" id="GO:0005249">
    <property type="term" value="F:voltage-gated potassium channel activity"/>
    <property type="evidence" value="ECO:0007669"/>
    <property type="project" value="InterPro"/>
</dbReference>
<dbReference type="OrthoDB" id="26525at2759"/>
<dbReference type="PRINTS" id="PR00169">
    <property type="entry name" value="KCHANNEL"/>
</dbReference>
<evidence type="ECO:0000256" key="11">
    <source>
        <dbReference type="ARBA" id="ARBA00023065"/>
    </source>
</evidence>
<dbReference type="EMBL" id="JWZX01002788">
    <property type="protein sequence ID" value="KOO26893.1"/>
    <property type="molecule type" value="Genomic_DNA"/>
</dbReference>
<dbReference type="GO" id="GO:0043226">
    <property type="term" value="C:organelle"/>
    <property type="evidence" value="ECO:0007669"/>
    <property type="project" value="UniProtKB-ARBA"/>
</dbReference>
<keyword evidence="17" id="KW-1185">Reference proteome</keyword>
<dbReference type="PANTHER" id="PTHR11537:SF254">
    <property type="entry name" value="POTASSIUM VOLTAGE-GATED CHANNEL PROTEIN SHAB"/>
    <property type="match status" value="1"/>
</dbReference>
<evidence type="ECO:0000256" key="12">
    <source>
        <dbReference type="ARBA" id="ARBA00023136"/>
    </source>
</evidence>
<dbReference type="InterPro" id="IPR011992">
    <property type="entry name" value="EF-hand-dom_pair"/>
</dbReference>
<evidence type="ECO:0000256" key="2">
    <source>
        <dbReference type="ARBA" id="ARBA00022448"/>
    </source>
</evidence>
<dbReference type="GO" id="GO:0005509">
    <property type="term" value="F:calcium ion binding"/>
    <property type="evidence" value="ECO:0007669"/>
    <property type="project" value="InterPro"/>
</dbReference>
<evidence type="ECO:0000313" key="16">
    <source>
        <dbReference type="EMBL" id="KOO26893.1"/>
    </source>
</evidence>
<dbReference type="InterPro" id="IPR005821">
    <property type="entry name" value="Ion_trans_dom"/>
</dbReference>
<keyword evidence="9" id="KW-0630">Potassium</keyword>
<dbReference type="SUPFAM" id="SSF47473">
    <property type="entry name" value="EF-hand"/>
    <property type="match status" value="1"/>
</dbReference>
<keyword evidence="8" id="KW-0851">Voltage-gated channel</keyword>
<keyword evidence="2" id="KW-0813">Transport</keyword>
<dbReference type="SMART" id="SM00054">
    <property type="entry name" value="EFh"/>
    <property type="match status" value="2"/>
</dbReference>
<dbReference type="FunFam" id="1.10.238.10:FF:000178">
    <property type="entry name" value="Calmodulin-2 A"/>
    <property type="match status" value="1"/>
</dbReference>
<feature type="domain" description="EF-hand" evidence="15">
    <location>
        <begin position="3"/>
        <end position="38"/>
    </location>
</feature>
<keyword evidence="5" id="KW-0677">Repeat</keyword>
<comment type="caution">
    <text evidence="16">The sequence shown here is derived from an EMBL/GenBank/DDBJ whole genome shotgun (WGS) entry which is preliminary data.</text>
</comment>
<evidence type="ECO:0000256" key="13">
    <source>
        <dbReference type="ARBA" id="ARBA00023303"/>
    </source>
</evidence>
<dbReference type="Pfam" id="PF00520">
    <property type="entry name" value="Ion_trans"/>
    <property type="match status" value="1"/>
</dbReference>
<keyword evidence="12 14" id="KW-0472">Membrane</keyword>
<feature type="transmembrane region" description="Helical" evidence="14">
    <location>
        <begin position="152"/>
        <end position="169"/>
    </location>
</feature>
<proteinExistence type="predicted"/>
<dbReference type="AlphaFoldDB" id="A0A0M0JKV6"/>
<keyword evidence="3" id="KW-0633">Potassium transport</keyword>
<dbReference type="Proteomes" id="UP000037460">
    <property type="component" value="Unassembled WGS sequence"/>
</dbReference>
<keyword evidence="10 14" id="KW-1133">Transmembrane helix</keyword>
<evidence type="ECO:0000256" key="7">
    <source>
        <dbReference type="ARBA" id="ARBA00022837"/>
    </source>
</evidence>
<dbReference type="InterPro" id="IPR002048">
    <property type="entry name" value="EF_hand_dom"/>
</dbReference>
<evidence type="ECO:0000256" key="9">
    <source>
        <dbReference type="ARBA" id="ARBA00022958"/>
    </source>
</evidence>
<feature type="domain" description="EF-hand" evidence="15">
    <location>
        <begin position="39"/>
        <end position="74"/>
    </location>
</feature>
<evidence type="ECO:0000256" key="8">
    <source>
        <dbReference type="ARBA" id="ARBA00022882"/>
    </source>
</evidence>
<dbReference type="GO" id="GO:0008076">
    <property type="term" value="C:voltage-gated potassium channel complex"/>
    <property type="evidence" value="ECO:0007669"/>
    <property type="project" value="InterPro"/>
</dbReference>